<gene>
    <name evidence="2" type="ORF">ECRASSUSDP1_LOCUS11974</name>
</gene>
<feature type="region of interest" description="Disordered" evidence="1">
    <location>
        <begin position="54"/>
        <end position="115"/>
    </location>
</feature>
<feature type="compositionally biased region" description="Basic residues" evidence="1">
    <location>
        <begin position="74"/>
        <end position="90"/>
    </location>
</feature>
<dbReference type="AlphaFoldDB" id="A0AAD1UPK5"/>
<keyword evidence="3" id="KW-1185">Reference proteome</keyword>
<feature type="compositionally biased region" description="Polar residues" evidence="1">
    <location>
        <begin position="92"/>
        <end position="115"/>
    </location>
</feature>
<dbReference type="Proteomes" id="UP001295684">
    <property type="component" value="Unassembled WGS sequence"/>
</dbReference>
<sequence length="333" mass="38112">MDVKGNVQETRCELIDPLTFDIPPITFGPKKTTGWKYLAKVIIGDHWDLFKKKNPPIRQDSSQSLSKTICSKKSPSRTKSLKTPKNRPRTSYKGSKQYQPRPITQSISPPNLNKSFHSLQANPHLLFAGTRASSSACRRLHGGKKLKRVGEIKVGVEIYGMRRGDKDWVKVDEGRSDRKFIKGGLKRKKTVSNEKKLFYKINVKRKVDKSMRELKKNLKTMFKEPTRNLNQSQELQKTSVNKNSHEALQDSSLTFLKTKRPMTGYLNYRCQTSNPMKKSGRASKKVSLLGTSSRLLSVSYRTKLPSKLKKSSMTKKQMETLKLHSIYYQAMGR</sequence>
<accession>A0AAD1UPK5</accession>
<dbReference type="EMBL" id="CAMPGE010011855">
    <property type="protein sequence ID" value="CAI2370657.1"/>
    <property type="molecule type" value="Genomic_DNA"/>
</dbReference>
<comment type="caution">
    <text evidence="2">The sequence shown here is derived from an EMBL/GenBank/DDBJ whole genome shotgun (WGS) entry which is preliminary data.</text>
</comment>
<proteinExistence type="predicted"/>
<evidence type="ECO:0000313" key="2">
    <source>
        <dbReference type="EMBL" id="CAI2370657.1"/>
    </source>
</evidence>
<name>A0AAD1UPK5_EUPCR</name>
<evidence type="ECO:0000256" key="1">
    <source>
        <dbReference type="SAM" id="MobiDB-lite"/>
    </source>
</evidence>
<reference evidence="2" key="1">
    <citation type="submission" date="2023-07" db="EMBL/GenBank/DDBJ databases">
        <authorList>
            <consortium name="AG Swart"/>
            <person name="Singh M."/>
            <person name="Singh A."/>
            <person name="Seah K."/>
            <person name="Emmerich C."/>
        </authorList>
    </citation>
    <scope>NUCLEOTIDE SEQUENCE</scope>
    <source>
        <strain evidence="2">DP1</strain>
    </source>
</reference>
<protein>
    <submittedName>
        <fullName evidence="2">Uncharacterized protein</fullName>
    </submittedName>
</protein>
<feature type="compositionally biased region" description="Polar residues" evidence="1">
    <location>
        <begin position="59"/>
        <end position="73"/>
    </location>
</feature>
<evidence type="ECO:0000313" key="3">
    <source>
        <dbReference type="Proteomes" id="UP001295684"/>
    </source>
</evidence>
<organism evidence="2 3">
    <name type="scientific">Euplotes crassus</name>
    <dbReference type="NCBI Taxonomy" id="5936"/>
    <lineage>
        <taxon>Eukaryota</taxon>
        <taxon>Sar</taxon>
        <taxon>Alveolata</taxon>
        <taxon>Ciliophora</taxon>
        <taxon>Intramacronucleata</taxon>
        <taxon>Spirotrichea</taxon>
        <taxon>Hypotrichia</taxon>
        <taxon>Euplotida</taxon>
        <taxon>Euplotidae</taxon>
        <taxon>Moneuplotes</taxon>
    </lineage>
</organism>